<protein>
    <recommendedName>
        <fullName evidence="2">Galectin</fullName>
    </recommendedName>
</protein>
<dbReference type="HOGENOM" id="CLU_037794_5_0_1"/>
<organism evidence="4 5">
    <name type="scientific">Sarcophilus harrisii</name>
    <name type="common">Tasmanian devil</name>
    <name type="synonym">Sarcophilus laniarius</name>
    <dbReference type="NCBI Taxonomy" id="9305"/>
    <lineage>
        <taxon>Eukaryota</taxon>
        <taxon>Metazoa</taxon>
        <taxon>Chordata</taxon>
        <taxon>Craniata</taxon>
        <taxon>Vertebrata</taxon>
        <taxon>Euteleostomi</taxon>
        <taxon>Mammalia</taxon>
        <taxon>Metatheria</taxon>
        <taxon>Dasyuromorphia</taxon>
        <taxon>Dasyuridae</taxon>
        <taxon>Sarcophilus</taxon>
    </lineage>
</organism>
<dbReference type="CDD" id="cd00070">
    <property type="entry name" value="GLECT"/>
    <property type="match status" value="1"/>
</dbReference>
<reference evidence="4" key="2">
    <citation type="submission" date="2025-08" db="UniProtKB">
        <authorList>
            <consortium name="Ensembl"/>
        </authorList>
    </citation>
    <scope>IDENTIFICATION</scope>
</reference>
<evidence type="ECO:0000256" key="2">
    <source>
        <dbReference type="RuleBase" id="RU102079"/>
    </source>
</evidence>
<proteinExistence type="predicted"/>
<dbReference type="PROSITE" id="PS51304">
    <property type="entry name" value="GALECTIN"/>
    <property type="match status" value="1"/>
</dbReference>
<feature type="domain" description="Galectin" evidence="3">
    <location>
        <begin position="4"/>
        <end position="135"/>
    </location>
</feature>
<dbReference type="InterPro" id="IPR044156">
    <property type="entry name" value="Galectin-like"/>
</dbReference>
<sequence length="135" mass="15599">SLQEMVAYKMSLRHGTCIKIVGDIPRDAKQYMINLGKDEFNIGLHFNPRFNHENIIKKIVCNSKSDGMWGKELREQDFPFVPGTTAEISITFEANGFKVRLPDGFEFTFPNRLKLQNLNYLEIGRDILVRSVTFK</sequence>
<dbReference type="SMART" id="SM00276">
    <property type="entry name" value="GLECT"/>
    <property type="match status" value="1"/>
</dbReference>
<dbReference type="PANTHER" id="PTHR11346">
    <property type="entry name" value="GALECTIN"/>
    <property type="match status" value="1"/>
</dbReference>
<reference evidence="4" key="3">
    <citation type="submission" date="2025-09" db="UniProtKB">
        <authorList>
            <consortium name="Ensembl"/>
        </authorList>
    </citation>
    <scope>IDENTIFICATION</scope>
</reference>
<dbReference type="InterPro" id="IPR001079">
    <property type="entry name" value="Galectin_CRD"/>
</dbReference>
<dbReference type="GO" id="GO:0043236">
    <property type="term" value="F:laminin binding"/>
    <property type="evidence" value="ECO:0007669"/>
    <property type="project" value="TreeGrafter"/>
</dbReference>
<evidence type="ECO:0000313" key="4">
    <source>
        <dbReference type="Ensembl" id="ENSSHAP00000012533.2"/>
    </source>
</evidence>
<dbReference type="GO" id="GO:0030395">
    <property type="term" value="F:lactose binding"/>
    <property type="evidence" value="ECO:0007669"/>
    <property type="project" value="TreeGrafter"/>
</dbReference>
<keyword evidence="5" id="KW-1185">Reference proteome</keyword>
<dbReference type="InterPro" id="IPR013320">
    <property type="entry name" value="ConA-like_dom_sf"/>
</dbReference>
<name>G3WAS8_SARHA</name>
<dbReference type="SMART" id="SM00908">
    <property type="entry name" value="Gal-bind_lectin"/>
    <property type="match status" value="1"/>
</dbReference>
<dbReference type="AlphaFoldDB" id="G3WAS8"/>
<dbReference type="GO" id="GO:0005615">
    <property type="term" value="C:extracellular space"/>
    <property type="evidence" value="ECO:0007669"/>
    <property type="project" value="TreeGrafter"/>
</dbReference>
<dbReference type="InParanoid" id="G3WAS8"/>
<dbReference type="PANTHER" id="PTHR11346:SF97">
    <property type="entry name" value="GALECTIN-1"/>
    <property type="match status" value="1"/>
</dbReference>
<reference evidence="4 5" key="1">
    <citation type="journal article" date="2011" name="Proc. Natl. Acad. Sci. U.S.A.">
        <title>Genetic diversity and population structure of the endangered marsupial Sarcophilus harrisii (Tasmanian devil).</title>
        <authorList>
            <person name="Miller W."/>
            <person name="Hayes V.M."/>
            <person name="Ratan A."/>
            <person name="Petersen D.C."/>
            <person name="Wittekindt N.E."/>
            <person name="Miller J."/>
            <person name="Walenz B."/>
            <person name="Knight J."/>
            <person name="Qi J."/>
            <person name="Zhao F."/>
            <person name="Wang Q."/>
            <person name="Bedoya-Reina O.C."/>
            <person name="Katiyar N."/>
            <person name="Tomsho L.P."/>
            <person name="Kasson L.M."/>
            <person name="Hardie R.A."/>
            <person name="Woodbridge P."/>
            <person name="Tindall E.A."/>
            <person name="Bertelsen M.F."/>
            <person name="Dixon D."/>
            <person name="Pyecroft S."/>
            <person name="Helgen K.M."/>
            <person name="Lesk A.M."/>
            <person name="Pringle T.H."/>
            <person name="Patterson N."/>
            <person name="Zhang Y."/>
            <person name="Kreiss A."/>
            <person name="Woods G.M."/>
            <person name="Jones M.E."/>
            <person name="Schuster S.C."/>
        </authorList>
    </citation>
    <scope>NUCLEOTIDE SEQUENCE [LARGE SCALE GENOMIC DNA]</scope>
</reference>
<dbReference type="Gene3D" id="2.60.120.200">
    <property type="match status" value="1"/>
</dbReference>
<dbReference type="SUPFAM" id="SSF49899">
    <property type="entry name" value="Concanavalin A-like lectins/glucanases"/>
    <property type="match status" value="1"/>
</dbReference>
<dbReference type="eggNOG" id="KOG3587">
    <property type="taxonomic scope" value="Eukaryota"/>
</dbReference>
<accession>G3WAS8</accession>
<dbReference type="FunFam" id="2.60.120.200:FF:000021">
    <property type="entry name" value="Galectin"/>
    <property type="match status" value="1"/>
</dbReference>
<evidence type="ECO:0000313" key="5">
    <source>
        <dbReference type="Proteomes" id="UP000007648"/>
    </source>
</evidence>
<evidence type="ECO:0000256" key="1">
    <source>
        <dbReference type="ARBA" id="ARBA00022734"/>
    </source>
</evidence>
<dbReference type="Pfam" id="PF00337">
    <property type="entry name" value="Gal-bind_lectin"/>
    <property type="match status" value="1"/>
</dbReference>
<dbReference type="Ensembl" id="ENSSHAT00000012636.2">
    <property type="protein sequence ID" value="ENSSHAP00000012533.2"/>
    <property type="gene ID" value="ENSSHAG00000010729.2"/>
</dbReference>
<evidence type="ECO:0000259" key="3">
    <source>
        <dbReference type="PROSITE" id="PS51304"/>
    </source>
</evidence>
<dbReference type="GeneTree" id="ENSGT00940000155534"/>
<keyword evidence="1 2" id="KW-0430">Lectin</keyword>
<dbReference type="Proteomes" id="UP000007648">
    <property type="component" value="Unassembled WGS sequence"/>
</dbReference>